<dbReference type="OrthoDB" id="3650798at2759"/>
<proteinExistence type="predicted"/>
<feature type="compositionally biased region" description="Acidic residues" evidence="1">
    <location>
        <begin position="393"/>
        <end position="409"/>
    </location>
</feature>
<evidence type="ECO:0000313" key="2">
    <source>
        <dbReference type="EMBL" id="PPJ49672.1"/>
    </source>
</evidence>
<dbReference type="Proteomes" id="UP000237631">
    <property type="component" value="Unassembled WGS sequence"/>
</dbReference>
<dbReference type="AlphaFoldDB" id="A0A2S6BQE0"/>
<evidence type="ECO:0008006" key="4">
    <source>
        <dbReference type="Google" id="ProtNLM"/>
    </source>
</evidence>
<feature type="region of interest" description="Disordered" evidence="1">
    <location>
        <begin position="379"/>
        <end position="409"/>
    </location>
</feature>
<keyword evidence="3" id="KW-1185">Reference proteome</keyword>
<name>A0A2S6BQE0_9PEZI</name>
<gene>
    <name evidence="2" type="ORF">CBER1_02184</name>
</gene>
<dbReference type="EMBL" id="PNEN01001800">
    <property type="protein sequence ID" value="PPJ49672.1"/>
    <property type="molecule type" value="Genomic_DNA"/>
</dbReference>
<reference evidence="3" key="1">
    <citation type="journal article" date="2017" name="bioRxiv">
        <title>Conservation of a gene cluster reveals novel cercosporin biosynthetic mechanisms and extends production to the genus Colletotrichum.</title>
        <authorList>
            <person name="de Jonge R."/>
            <person name="Ebert M.K."/>
            <person name="Huitt-Roehl C.R."/>
            <person name="Pal P."/>
            <person name="Suttle J.C."/>
            <person name="Spanner R.E."/>
            <person name="Neubauer J.D."/>
            <person name="Jurick W.M.II."/>
            <person name="Stott K.A."/>
            <person name="Secor G.A."/>
            <person name="Thomma B.P.H.J."/>
            <person name="Van de Peer Y."/>
            <person name="Townsend C.A."/>
            <person name="Bolton M.D."/>
        </authorList>
    </citation>
    <scope>NUCLEOTIDE SEQUENCE [LARGE SCALE GENOMIC DNA]</scope>
    <source>
        <strain evidence="3">CBS538.71</strain>
    </source>
</reference>
<accession>A0A2S6BQE0</accession>
<evidence type="ECO:0000313" key="3">
    <source>
        <dbReference type="Proteomes" id="UP000237631"/>
    </source>
</evidence>
<comment type="caution">
    <text evidence="2">The sequence shown here is derived from an EMBL/GenBank/DDBJ whole genome shotgun (WGS) entry which is preliminary data.</text>
</comment>
<sequence length="436" mass="49370">MSSYIKLSHKMPWVDSRGESPKVPPIRMDFEAVRQLRDNHDKIEASLSKLRLELVDSGTISLEALSLLDQIQNASARTQKLSHDLSELVPLPLRCSEKSAQLAERLSNIPELLEEILTHLKLDEILVAMRVKKSWLNTIQGSNKLLRWLGLASPIDGFFDCPFLGPGCDGKCHDRWFAPAEGQWYRLTTPRFMEFRKAGPWSDRRICWHPEWIPTDALEEYWETANTIEFTICCEPSLGRAPGARMAAMQICYPHVRQLSYTIICSCGLEAETSGELAIEANEARGMSVGDVAQHTNDILRTIGHTKKLCTKATVQYHASITLLDDDPITVKRRKAIENFQKGWVIENNGRIPPWTGDPNSDDGSYLVFFDNLVDSVSDPTPPASGILGESIPENDDDEEDDESDIDEDDLWLRANEEEWEDAEEYFRTTSSPYDD</sequence>
<organism evidence="2 3">
    <name type="scientific">Cercospora berteroae</name>
    <dbReference type="NCBI Taxonomy" id="357750"/>
    <lineage>
        <taxon>Eukaryota</taxon>
        <taxon>Fungi</taxon>
        <taxon>Dikarya</taxon>
        <taxon>Ascomycota</taxon>
        <taxon>Pezizomycotina</taxon>
        <taxon>Dothideomycetes</taxon>
        <taxon>Dothideomycetidae</taxon>
        <taxon>Mycosphaerellales</taxon>
        <taxon>Mycosphaerellaceae</taxon>
        <taxon>Cercospora</taxon>
    </lineage>
</organism>
<evidence type="ECO:0000256" key="1">
    <source>
        <dbReference type="SAM" id="MobiDB-lite"/>
    </source>
</evidence>
<protein>
    <recommendedName>
        <fullName evidence="4">F-box domain-containing protein</fullName>
    </recommendedName>
</protein>